<dbReference type="InterPro" id="IPR015797">
    <property type="entry name" value="NUDIX_hydrolase-like_dom_sf"/>
</dbReference>
<dbReference type="Proteomes" id="UP000567795">
    <property type="component" value="Unassembled WGS sequence"/>
</dbReference>
<evidence type="ECO:0000313" key="7">
    <source>
        <dbReference type="EMBL" id="NYI04558.1"/>
    </source>
</evidence>
<proteinExistence type="inferred from homology"/>
<sequence>MPDSTDHLPPAQYYATLPPHLVGAGLLLRDRRRRVLLVEPAYRRDSWEIPGGALEHGEYPWEAAAREVREELGLDLLPGRLLVTDIVPAQSEAAPH</sequence>
<dbReference type="InterPro" id="IPR020476">
    <property type="entry name" value="Nudix_hydrolase"/>
</dbReference>
<feature type="domain" description="Nudix hydrolase" evidence="6">
    <location>
        <begin position="18"/>
        <end position="96"/>
    </location>
</feature>
<gene>
    <name evidence="7" type="ORF">FHU37_001501</name>
</gene>
<reference evidence="7 8" key="1">
    <citation type="submission" date="2020-07" db="EMBL/GenBank/DDBJ databases">
        <title>Sequencing the genomes of 1000 actinobacteria strains.</title>
        <authorList>
            <person name="Klenk H.-P."/>
        </authorList>
    </citation>
    <scope>NUCLEOTIDE SEQUENCE [LARGE SCALE GENOMIC DNA]</scope>
    <source>
        <strain evidence="7 8">DSM 42178</strain>
    </source>
</reference>
<dbReference type="RefSeq" id="WP_246449665.1">
    <property type="nucleotide sequence ID" value="NZ_JACBZD010000001.1"/>
</dbReference>
<evidence type="ECO:0000256" key="5">
    <source>
        <dbReference type="RuleBase" id="RU003476"/>
    </source>
</evidence>
<dbReference type="Pfam" id="PF00293">
    <property type="entry name" value="NUDIX"/>
    <property type="match status" value="1"/>
</dbReference>
<keyword evidence="8" id="KW-1185">Reference proteome</keyword>
<evidence type="ECO:0000313" key="8">
    <source>
        <dbReference type="Proteomes" id="UP000567795"/>
    </source>
</evidence>
<evidence type="ECO:0000256" key="3">
    <source>
        <dbReference type="ARBA" id="ARBA00022801"/>
    </source>
</evidence>
<dbReference type="PROSITE" id="PS00893">
    <property type="entry name" value="NUDIX_BOX"/>
    <property type="match status" value="1"/>
</dbReference>
<dbReference type="InterPro" id="IPR000086">
    <property type="entry name" value="NUDIX_hydrolase_dom"/>
</dbReference>
<dbReference type="PROSITE" id="PS51462">
    <property type="entry name" value="NUDIX"/>
    <property type="match status" value="1"/>
</dbReference>
<dbReference type="PANTHER" id="PTHR43046:SF12">
    <property type="entry name" value="GDP-MANNOSE MANNOSYL HYDROLASE"/>
    <property type="match status" value="1"/>
</dbReference>
<dbReference type="AlphaFoldDB" id="A0A853A287"/>
<evidence type="ECO:0000256" key="4">
    <source>
        <dbReference type="ARBA" id="ARBA00022842"/>
    </source>
</evidence>
<evidence type="ECO:0000256" key="2">
    <source>
        <dbReference type="ARBA" id="ARBA00005582"/>
    </source>
</evidence>
<comment type="cofactor">
    <cofactor evidence="1">
        <name>Mg(2+)</name>
        <dbReference type="ChEBI" id="CHEBI:18420"/>
    </cofactor>
</comment>
<dbReference type="InterPro" id="IPR020084">
    <property type="entry name" value="NUDIX_hydrolase_CS"/>
</dbReference>
<keyword evidence="3 5" id="KW-0378">Hydrolase</keyword>
<dbReference type="PRINTS" id="PR00502">
    <property type="entry name" value="NUDIXFAMILY"/>
</dbReference>
<evidence type="ECO:0000259" key="6">
    <source>
        <dbReference type="PROSITE" id="PS51462"/>
    </source>
</evidence>
<dbReference type="SUPFAM" id="SSF55811">
    <property type="entry name" value="Nudix"/>
    <property type="match status" value="1"/>
</dbReference>
<comment type="similarity">
    <text evidence="2 5">Belongs to the Nudix hydrolase family.</text>
</comment>
<dbReference type="PANTHER" id="PTHR43046">
    <property type="entry name" value="GDP-MANNOSE MANNOSYL HYDROLASE"/>
    <property type="match status" value="1"/>
</dbReference>
<organism evidence="7 8">
    <name type="scientific">Allostreptomyces psammosilenae</name>
    <dbReference type="NCBI Taxonomy" id="1892865"/>
    <lineage>
        <taxon>Bacteria</taxon>
        <taxon>Bacillati</taxon>
        <taxon>Actinomycetota</taxon>
        <taxon>Actinomycetes</taxon>
        <taxon>Kitasatosporales</taxon>
        <taxon>Streptomycetaceae</taxon>
        <taxon>Allostreptomyces</taxon>
    </lineage>
</organism>
<dbReference type="Gene3D" id="3.90.79.10">
    <property type="entry name" value="Nucleoside Triphosphate Pyrophosphohydrolase"/>
    <property type="match status" value="1"/>
</dbReference>
<keyword evidence="4" id="KW-0460">Magnesium</keyword>
<protein>
    <submittedName>
        <fullName evidence="7">8-oxo-dGTP pyrophosphatase MutT (NUDIX family)</fullName>
    </submittedName>
</protein>
<comment type="caution">
    <text evidence="7">The sequence shown here is derived from an EMBL/GenBank/DDBJ whole genome shotgun (WGS) entry which is preliminary data.</text>
</comment>
<name>A0A853A287_9ACTN</name>
<dbReference type="EMBL" id="JACBZD010000001">
    <property type="protein sequence ID" value="NYI04558.1"/>
    <property type="molecule type" value="Genomic_DNA"/>
</dbReference>
<evidence type="ECO:0000256" key="1">
    <source>
        <dbReference type="ARBA" id="ARBA00001946"/>
    </source>
</evidence>
<dbReference type="GO" id="GO:0016787">
    <property type="term" value="F:hydrolase activity"/>
    <property type="evidence" value="ECO:0007669"/>
    <property type="project" value="UniProtKB-KW"/>
</dbReference>
<accession>A0A853A287</accession>